<feature type="transmembrane region" description="Helical" evidence="11">
    <location>
        <begin position="138"/>
        <end position="156"/>
    </location>
</feature>
<feature type="transmembrane region" description="Helical" evidence="11">
    <location>
        <begin position="109"/>
        <end position="131"/>
    </location>
</feature>
<dbReference type="PANTHER" id="PTHR48018">
    <property type="entry name" value="OLFACTORY RECEPTOR"/>
    <property type="match status" value="1"/>
</dbReference>
<evidence type="ECO:0000256" key="6">
    <source>
        <dbReference type="ARBA" id="ARBA00022989"/>
    </source>
</evidence>
<keyword evidence="6 11" id="KW-1133">Transmembrane helix</keyword>
<keyword evidence="8 11" id="KW-0472">Membrane</keyword>
<dbReference type="GO" id="GO:0004984">
    <property type="term" value="F:olfactory receptor activity"/>
    <property type="evidence" value="ECO:0007669"/>
    <property type="project" value="InterPro"/>
</dbReference>
<dbReference type="AlphaFoldDB" id="A0A8C6RTD0"/>
<dbReference type="Proteomes" id="UP000694381">
    <property type="component" value="Unassembled WGS sequence"/>
</dbReference>
<keyword evidence="13" id="KW-1185">Reference proteome</keyword>
<keyword evidence="5" id="KW-0552">Olfaction</keyword>
<evidence type="ECO:0000256" key="8">
    <source>
        <dbReference type="ARBA" id="ARBA00023136"/>
    </source>
</evidence>
<keyword evidence="10" id="KW-0807">Transducer</keyword>
<evidence type="ECO:0000256" key="10">
    <source>
        <dbReference type="ARBA" id="ARBA00023224"/>
    </source>
</evidence>
<evidence type="ECO:0000256" key="2">
    <source>
        <dbReference type="ARBA" id="ARBA00022475"/>
    </source>
</evidence>
<accession>A0A8C6RTD0</accession>
<reference evidence="12" key="2">
    <citation type="submission" date="2025-09" db="UniProtKB">
        <authorList>
            <consortium name="Ensembl"/>
        </authorList>
    </citation>
    <scope>IDENTIFICATION</scope>
</reference>
<reference evidence="12" key="1">
    <citation type="submission" date="2025-08" db="UniProtKB">
        <authorList>
            <consortium name="Ensembl"/>
        </authorList>
    </citation>
    <scope>IDENTIFICATION</scope>
</reference>
<keyword evidence="9" id="KW-0675">Receptor</keyword>
<evidence type="ECO:0000256" key="7">
    <source>
        <dbReference type="ARBA" id="ARBA00023040"/>
    </source>
</evidence>
<evidence type="ECO:0000256" key="4">
    <source>
        <dbReference type="ARBA" id="ARBA00022692"/>
    </source>
</evidence>
<dbReference type="Gene3D" id="1.20.1070.10">
    <property type="entry name" value="Rhodopsin 7-helix transmembrane proteins"/>
    <property type="match status" value="1"/>
</dbReference>
<keyword evidence="3" id="KW-0716">Sensory transduction</keyword>
<evidence type="ECO:0000256" key="3">
    <source>
        <dbReference type="ARBA" id="ARBA00022606"/>
    </source>
</evidence>
<keyword evidence="2" id="KW-1003">Cell membrane</keyword>
<name>A0A8C6RTD0_NANGA</name>
<dbReference type="GeneTree" id="ENSGT00940000154333"/>
<dbReference type="SUPFAM" id="SSF81321">
    <property type="entry name" value="Family A G protein-coupled receptor-like"/>
    <property type="match status" value="1"/>
</dbReference>
<evidence type="ECO:0000256" key="5">
    <source>
        <dbReference type="ARBA" id="ARBA00022725"/>
    </source>
</evidence>
<keyword evidence="4 11" id="KW-0812">Transmembrane</keyword>
<organism evidence="12 13">
    <name type="scientific">Nannospalax galili</name>
    <name type="common">Northern Israeli blind subterranean mole rat</name>
    <name type="synonym">Spalax galili</name>
    <dbReference type="NCBI Taxonomy" id="1026970"/>
    <lineage>
        <taxon>Eukaryota</taxon>
        <taxon>Metazoa</taxon>
        <taxon>Chordata</taxon>
        <taxon>Craniata</taxon>
        <taxon>Vertebrata</taxon>
        <taxon>Euteleostomi</taxon>
        <taxon>Mammalia</taxon>
        <taxon>Eutheria</taxon>
        <taxon>Euarchontoglires</taxon>
        <taxon>Glires</taxon>
        <taxon>Rodentia</taxon>
        <taxon>Myomorpha</taxon>
        <taxon>Muroidea</taxon>
        <taxon>Spalacidae</taxon>
        <taxon>Spalacinae</taxon>
        <taxon>Nannospalax</taxon>
    </lineage>
</organism>
<comment type="subcellular location">
    <subcellularLocation>
        <location evidence="1">Cell membrane</location>
        <topology evidence="1">Multi-pass membrane protein</topology>
    </subcellularLocation>
</comment>
<dbReference type="GO" id="GO:0004930">
    <property type="term" value="F:G protein-coupled receptor activity"/>
    <property type="evidence" value="ECO:0007669"/>
    <property type="project" value="UniProtKB-KW"/>
</dbReference>
<evidence type="ECO:0000313" key="13">
    <source>
        <dbReference type="Proteomes" id="UP000694381"/>
    </source>
</evidence>
<feature type="transmembrane region" description="Helical" evidence="11">
    <location>
        <begin position="40"/>
        <end position="58"/>
    </location>
</feature>
<dbReference type="Ensembl" id="ENSNGAT00000028277.1">
    <property type="protein sequence ID" value="ENSNGAP00000022590.1"/>
    <property type="gene ID" value="ENSNGAG00000021415.1"/>
</dbReference>
<evidence type="ECO:0000256" key="1">
    <source>
        <dbReference type="ARBA" id="ARBA00004651"/>
    </source>
</evidence>
<feature type="transmembrane region" description="Helical" evidence="11">
    <location>
        <begin position="12"/>
        <end position="33"/>
    </location>
</feature>
<proteinExistence type="predicted"/>
<keyword evidence="7" id="KW-0297">G-protein coupled receptor</keyword>
<evidence type="ECO:0000256" key="9">
    <source>
        <dbReference type="ARBA" id="ARBA00023170"/>
    </source>
</evidence>
<evidence type="ECO:0008006" key="14">
    <source>
        <dbReference type="Google" id="ProtNLM"/>
    </source>
</evidence>
<dbReference type="Pfam" id="PF13853">
    <property type="entry name" value="7tm_4"/>
    <property type="match status" value="1"/>
</dbReference>
<sequence length="231" mass="26257">MDSDDHTHVPFGIFLAVYSVTEVGNAFLVMLICNGSWLHTPMYFFIGNLSFLGLSMVYTPKILVTYISEDKSISFAGCLAHKVWIYECYVLAYDCYVSHLKMLLYSQAMSVNLCVVFVAAKYMGDFINFLIIAKKRHLLLTSVVTMSLMTLSIHSIQGCLKPFSTRSSCIISVSLYYGTIHYIYSHTQTSYSLDRDKTVCIFYTVVFPLLTPKICSLRNKNMKEVVNNLLK</sequence>
<evidence type="ECO:0000256" key="11">
    <source>
        <dbReference type="SAM" id="Phobius"/>
    </source>
</evidence>
<protein>
    <recommendedName>
        <fullName evidence="14">G-protein coupled receptors family 1 profile domain-containing protein</fullName>
    </recommendedName>
</protein>
<dbReference type="InterPro" id="IPR000725">
    <property type="entry name" value="Olfact_rcpt"/>
</dbReference>
<evidence type="ECO:0000313" key="12">
    <source>
        <dbReference type="Ensembl" id="ENSNGAP00000022590.1"/>
    </source>
</evidence>
<dbReference type="GO" id="GO:0005886">
    <property type="term" value="C:plasma membrane"/>
    <property type="evidence" value="ECO:0007669"/>
    <property type="project" value="UniProtKB-SubCell"/>
</dbReference>